<dbReference type="EMBL" id="KV417664">
    <property type="protein sequence ID" value="KZP11373.1"/>
    <property type="molecule type" value="Genomic_DNA"/>
</dbReference>
<organism evidence="2 3">
    <name type="scientific">Athelia psychrophila</name>
    <dbReference type="NCBI Taxonomy" id="1759441"/>
    <lineage>
        <taxon>Eukaryota</taxon>
        <taxon>Fungi</taxon>
        <taxon>Dikarya</taxon>
        <taxon>Basidiomycota</taxon>
        <taxon>Agaricomycotina</taxon>
        <taxon>Agaricomycetes</taxon>
        <taxon>Agaricomycetidae</taxon>
        <taxon>Atheliales</taxon>
        <taxon>Atheliaceae</taxon>
        <taxon>Athelia</taxon>
    </lineage>
</organism>
<reference evidence="2 3" key="1">
    <citation type="journal article" date="2016" name="Mol. Biol. Evol.">
        <title>Comparative Genomics of Early-Diverging Mushroom-Forming Fungi Provides Insights into the Origins of Lignocellulose Decay Capabilities.</title>
        <authorList>
            <person name="Nagy L.G."/>
            <person name="Riley R."/>
            <person name="Tritt A."/>
            <person name="Adam C."/>
            <person name="Daum C."/>
            <person name="Floudas D."/>
            <person name="Sun H."/>
            <person name="Yadav J.S."/>
            <person name="Pangilinan J."/>
            <person name="Larsson K.H."/>
            <person name="Matsuura K."/>
            <person name="Barry K."/>
            <person name="Labutti K."/>
            <person name="Kuo R."/>
            <person name="Ohm R.A."/>
            <person name="Bhattacharya S.S."/>
            <person name="Shirouzu T."/>
            <person name="Yoshinaga Y."/>
            <person name="Martin F.M."/>
            <person name="Grigoriev I.V."/>
            <person name="Hibbett D.S."/>
        </authorList>
    </citation>
    <scope>NUCLEOTIDE SEQUENCE [LARGE SCALE GENOMIC DNA]</scope>
    <source>
        <strain evidence="2 3">CBS 109695</strain>
    </source>
</reference>
<evidence type="ECO:0000313" key="3">
    <source>
        <dbReference type="Proteomes" id="UP000076532"/>
    </source>
</evidence>
<accession>A0A166A996</accession>
<dbReference type="AlphaFoldDB" id="A0A166A996"/>
<keyword evidence="3" id="KW-1185">Reference proteome</keyword>
<dbReference type="Proteomes" id="UP000076532">
    <property type="component" value="Unassembled WGS sequence"/>
</dbReference>
<sequence length="56" mass="6617">MDSRPPARVHSRREVRRPARWERHRRNEGGGELMTYDRMALLSTWNALLLGIPYLA</sequence>
<evidence type="ECO:0000313" key="2">
    <source>
        <dbReference type="EMBL" id="KZP11373.1"/>
    </source>
</evidence>
<feature type="region of interest" description="Disordered" evidence="1">
    <location>
        <begin position="1"/>
        <end position="23"/>
    </location>
</feature>
<gene>
    <name evidence="2" type="ORF">FIBSPDRAFT_871612</name>
</gene>
<evidence type="ECO:0000256" key="1">
    <source>
        <dbReference type="SAM" id="MobiDB-lite"/>
    </source>
</evidence>
<proteinExistence type="predicted"/>
<name>A0A166A996_9AGAM</name>
<protein>
    <submittedName>
        <fullName evidence="2">Uncharacterized protein</fullName>
    </submittedName>
</protein>